<dbReference type="InterPro" id="IPR008962">
    <property type="entry name" value="PapD-like_sf"/>
</dbReference>
<sequence length="263" mass="29830">MSRTSSRTFSDDRDVDTGVTSTLSLVTADQTYVCFDVEQPCDAKQELVVSRSPDLADSDLIAFRMRTNAPTRYIVNPNSGVLTKARPQQTMKIELVGNRFNPHHRLVVQAIKIDSEAELKQVWKSNRIQKELQVIPLELSTTLMSIDTTNNIDNIDDTVSITSILEQSSRTGDGRVKELEGVNAMLKDDIEKINNNTKSAFRLKDILLKQISQRKELLEDLKKKLKTREEEYTRLAKKLESQEVILKHLQTPKNGDNNNCVIS</sequence>
<proteinExistence type="predicted"/>
<evidence type="ECO:0000256" key="1">
    <source>
        <dbReference type="RuleBase" id="RU003425"/>
    </source>
</evidence>
<dbReference type="Gene3D" id="2.60.40.10">
    <property type="entry name" value="Immunoglobulins"/>
    <property type="match status" value="1"/>
</dbReference>
<dbReference type="Proteomes" id="UP000783686">
    <property type="component" value="Unassembled WGS sequence"/>
</dbReference>
<reference evidence="4" key="1">
    <citation type="submission" date="2020-09" db="EMBL/GenBank/DDBJ databases">
        <authorList>
            <person name="Kikuchi T."/>
        </authorList>
    </citation>
    <scope>NUCLEOTIDE SEQUENCE</scope>
    <source>
        <strain evidence="4">SH1</strain>
    </source>
</reference>
<dbReference type="Pfam" id="PF00635">
    <property type="entry name" value="Motile_Sperm"/>
    <property type="match status" value="1"/>
</dbReference>
<organism evidence="4 5">
    <name type="scientific">Bursaphelenchus okinawaensis</name>
    <dbReference type="NCBI Taxonomy" id="465554"/>
    <lineage>
        <taxon>Eukaryota</taxon>
        <taxon>Metazoa</taxon>
        <taxon>Ecdysozoa</taxon>
        <taxon>Nematoda</taxon>
        <taxon>Chromadorea</taxon>
        <taxon>Rhabditida</taxon>
        <taxon>Tylenchina</taxon>
        <taxon>Tylenchomorpha</taxon>
        <taxon>Aphelenchoidea</taxon>
        <taxon>Aphelenchoididae</taxon>
        <taxon>Bursaphelenchus</taxon>
    </lineage>
</organism>
<keyword evidence="5" id="KW-1185">Reference proteome</keyword>
<name>A0A811K9F4_9BILA</name>
<dbReference type="SUPFAM" id="SSF49354">
    <property type="entry name" value="PapD-like"/>
    <property type="match status" value="1"/>
</dbReference>
<keyword evidence="1" id="KW-0206">Cytoskeleton</keyword>
<comment type="caution">
    <text evidence="4">The sequence shown here is derived from an EMBL/GenBank/DDBJ whole genome shotgun (WGS) entry which is preliminary data.</text>
</comment>
<protein>
    <recommendedName>
        <fullName evidence="1">Major sperm protein</fullName>
    </recommendedName>
</protein>
<dbReference type="InterPro" id="IPR013783">
    <property type="entry name" value="Ig-like_fold"/>
</dbReference>
<evidence type="ECO:0000313" key="5">
    <source>
        <dbReference type="Proteomes" id="UP000614601"/>
    </source>
</evidence>
<dbReference type="OrthoDB" id="75724at2759"/>
<gene>
    <name evidence="4" type="ORF">BOKJ2_LOCUS3993</name>
</gene>
<evidence type="ECO:0000313" key="4">
    <source>
        <dbReference type="EMBL" id="CAD5212017.1"/>
    </source>
</evidence>
<evidence type="ECO:0000256" key="2">
    <source>
        <dbReference type="SAM" id="Coils"/>
    </source>
</evidence>
<dbReference type="InterPro" id="IPR000535">
    <property type="entry name" value="MSP_dom"/>
</dbReference>
<evidence type="ECO:0000259" key="3">
    <source>
        <dbReference type="PROSITE" id="PS50202"/>
    </source>
</evidence>
<dbReference type="PROSITE" id="PS50202">
    <property type="entry name" value="MSP"/>
    <property type="match status" value="1"/>
</dbReference>
<keyword evidence="1" id="KW-0963">Cytoplasm</keyword>
<keyword evidence="2" id="KW-0175">Coiled coil</keyword>
<dbReference type="Proteomes" id="UP000614601">
    <property type="component" value="Unassembled WGS sequence"/>
</dbReference>
<dbReference type="EMBL" id="CAJFDH010000002">
    <property type="protein sequence ID" value="CAD5212017.1"/>
    <property type="molecule type" value="Genomic_DNA"/>
</dbReference>
<comment type="function">
    <text evidence="1">Central component in molecular interactions underlying sperm crawling. Forms an extensive filament system that extends from sperm villipoda, along the leading edge of the pseudopod.</text>
</comment>
<feature type="coiled-coil region" evidence="2">
    <location>
        <begin position="176"/>
        <end position="242"/>
    </location>
</feature>
<dbReference type="AlphaFoldDB" id="A0A811K9F4"/>
<dbReference type="EMBL" id="CAJFCW020000002">
    <property type="protein sequence ID" value="CAG9094904.1"/>
    <property type="molecule type" value="Genomic_DNA"/>
</dbReference>
<feature type="domain" description="MSP" evidence="3">
    <location>
        <begin position="24"/>
        <end position="137"/>
    </location>
</feature>
<accession>A0A811K9F4</accession>